<dbReference type="Pfam" id="PF00400">
    <property type="entry name" value="WD40"/>
    <property type="match status" value="2"/>
</dbReference>
<proteinExistence type="predicted"/>
<evidence type="ECO:0000256" key="3">
    <source>
        <dbReference type="PROSITE-ProRule" id="PRU00221"/>
    </source>
</evidence>
<dbReference type="InterPro" id="IPR015943">
    <property type="entry name" value="WD40/YVTN_repeat-like_dom_sf"/>
</dbReference>
<name>A0A7S3B8J3_9EUKA</name>
<accession>A0A7S3B8J3</accession>
<protein>
    <recommendedName>
        <fullName evidence="5">WD repeat-containing protein 92</fullName>
    </recommendedName>
</protein>
<dbReference type="InterPro" id="IPR001680">
    <property type="entry name" value="WD40_rpt"/>
</dbReference>
<dbReference type="PANTHER" id="PTHR10971">
    <property type="entry name" value="MRNA EXPORT FACTOR AND BUB3"/>
    <property type="match status" value="1"/>
</dbReference>
<feature type="repeat" description="WD" evidence="3">
    <location>
        <begin position="132"/>
        <end position="154"/>
    </location>
</feature>
<dbReference type="AlphaFoldDB" id="A0A7S3B8J3"/>
<dbReference type="Gene3D" id="2.130.10.10">
    <property type="entry name" value="YVTN repeat-like/Quinoprotein amine dehydrogenase"/>
    <property type="match status" value="1"/>
</dbReference>
<evidence type="ECO:0000313" key="4">
    <source>
        <dbReference type="EMBL" id="CAE0126732.1"/>
    </source>
</evidence>
<dbReference type="InterPro" id="IPR036322">
    <property type="entry name" value="WD40_repeat_dom_sf"/>
</dbReference>
<evidence type="ECO:0008006" key="5">
    <source>
        <dbReference type="Google" id="ProtNLM"/>
    </source>
</evidence>
<evidence type="ECO:0000256" key="2">
    <source>
        <dbReference type="ARBA" id="ARBA00022737"/>
    </source>
</evidence>
<dbReference type="SMART" id="SM00320">
    <property type="entry name" value="WD40"/>
    <property type="match status" value="4"/>
</dbReference>
<evidence type="ECO:0000256" key="1">
    <source>
        <dbReference type="ARBA" id="ARBA00022574"/>
    </source>
</evidence>
<keyword evidence="2" id="KW-0677">Repeat</keyword>
<dbReference type="SUPFAM" id="SSF50978">
    <property type="entry name" value="WD40 repeat-like"/>
    <property type="match status" value="1"/>
</dbReference>
<gene>
    <name evidence="4" type="ORF">HERI1096_LOCUS26238</name>
</gene>
<keyword evidence="1 3" id="KW-0853">WD repeat</keyword>
<organism evidence="4">
    <name type="scientific">Haptolina ericina</name>
    <dbReference type="NCBI Taxonomy" id="156174"/>
    <lineage>
        <taxon>Eukaryota</taxon>
        <taxon>Haptista</taxon>
        <taxon>Haptophyta</taxon>
        <taxon>Prymnesiophyceae</taxon>
        <taxon>Prymnesiales</taxon>
        <taxon>Prymnesiaceae</taxon>
        <taxon>Haptolina</taxon>
    </lineage>
</organism>
<sequence length="357" mass="39427">MVDVTNKPQIVEHVNKALTQTVYDTKWVPSSARFVVLGSPPRQTGLIQVYSLVRGDVELQAEIERPKAFKCGSFGASTLAERHLATGDFGGGLDIWDLERLQQPIFSAKGHETIINAIDGCGGLKGAGAPEIVTGGRDGCVHVWDVRQKERPVASMEPEEGAPVRDCWSVAFGDAHTANDRLVAAGYDNGDVKLLDLTAGKIRWETNVSNGVCGLEFDRKDIAMNKLVMTTLESRYRLYDMRTLHPVHGYSFLSQPAHESTVWACKHLPQNRDVFMTCGGNGSLELWKYSYPTQRKIKEKDGHEKGVLGNVEQLQKKTFSTQPVASFDWNADKEGLAVMGILDQTIRVVVCTKLNLL</sequence>
<dbReference type="PROSITE" id="PS50082">
    <property type="entry name" value="WD_REPEATS_2"/>
    <property type="match status" value="1"/>
</dbReference>
<dbReference type="EMBL" id="HBHX01047416">
    <property type="protein sequence ID" value="CAE0126732.1"/>
    <property type="molecule type" value="Transcribed_RNA"/>
</dbReference>
<reference evidence="4" key="1">
    <citation type="submission" date="2021-01" db="EMBL/GenBank/DDBJ databases">
        <authorList>
            <person name="Corre E."/>
            <person name="Pelletier E."/>
            <person name="Niang G."/>
            <person name="Scheremetjew M."/>
            <person name="Finn R."/>
            <person name="Kale V."/>
            <person name="Holt S."/>
            <person name="Cochrane G."/>
            <person name="Meng A."/>
            <person name="Brown T."/>
            <person name="Cohen L."/>
        </authorList>
    </citation>
    <scope>NUCLEOTIDE SEQUENCE</scope>
    <source>
        <strain evidence="4">CCMP281</strain>
    </source>
</reference>